<proteinExistence type="predicted"/>
<sequence length="83" mass="8994">MKTYRYTGTHTTGVTLEVGGEPFEAMLFPGRVVELPDGDPWVKRMIKRGYLIPVETAGEPMKAARKAKAPSVSASAPETKEAS</sequence>
<reference evidence="2" key="2">
    <citation type="submission" date="2021-04" db="EMBL/GenBank/DDBJ databases">
        <authorList>
            <person name="Gilroy R."/>
        </authorList>
    </citation>
    <scope>NUCLEOTIDE SEQUENCE</scope>
    <source>
        <strain evidence="2">ChiSxjej5B17-1746</strain>
    </source>
</reference>
<feature type="region of interest" description="Disordered" evidence="1">
    <location>
        <begin position="61"/>
        <end position="83"/>
    </location>
</feature>
<gene>
    <name evidence="2" type="ORF">H9874_06575</name>
</gene>
<dbReference type="AlphaFoldDB" id="A0A9D1U8U4"/>
<evidence type="ECO:0000256" key="1">
    <source>
        <dbReference type="SAM" id="MobiDB-lite"/>
    </source>
</evidence>
<name>A0A9D1U8U4_9BACT</name>
<evidence type="ECO:0000313" key="2">
    <source>
        <dbReference type="EMBL" id="HIW78792.1"/>
    </source>
</evidence>
<reference evidence="2" key="1">
    <citation type="journal article" date="2021" name="PeerJ">
        <title>Extensive microbial diversity within the chicken gut microbiome revealed by metagenomics and culture.</title>
        <authorList>
            <person name="Gilroy R."/>
            <person name="Ravi A."/>
            <person name="Getino M."/>
            <person name="Pursley I."/>
            <person name="Horton D.L."/>
            <person name="Alikhan N.F."/>
            <person name="Baker D."/>
            <person name="Gharbi K."/>
            <person name="Hall N."/>
            <person name="Watson M."/>
            <person name="Adriaenssens E.M."/>
            <person name="Foster-Nyarko E."/>
            <person name="Jarju S."/>
            <person name="Secka A."/>
            <person name="Antonio M."/>
            <person name="Oren A."/>
            <person name="Chaudhuri R.R."/>
            <person name="La Ragione R."/>
            <person name="Hildebrand F."/>
            <person name="Pallen M.J."/>
        </authorList>
    </citation>
    <scope>NUCLEOTIDE SEQUENCE</scope>
    <source>
        <strain evidence="2">ChiSxjej5B17-1746</strain>
    </source>
</reference>
<protein>
    <submittedName>
        <fullName evidence="2">Uncharacterized protein</fullName>
    </submittedName>
</protein>
<organism evidence="2 3">
    <name type="scientific">Candidatus Bilophila faecipullorum</name>
    <dbReference type="NCBI Taxonomy" id="2838482"/>
    <lineage>
        <taxon>Bacteria</taxon>
        <taxon>Pseudomonadati</taxon>
        <taxon>Thermodesulfobacteriota</taxon>
        <taxon>Desulfovibrionia</taxon>
        <taxon>Desulfovibrionales</taxon>
        <taxon>Desulfovibrionaceae</taxon>
        <taxon>Bilophila</taxon>
    </lineage>
</organism>
<accession>A0A9D1U8U4</accession>
<evidence type="ECO:0000313" key="3">
    <source>
        <dbReference type="Proteomes" id="UP000824264"/>
    </source>
</evidence>
<comment type="caution">
    <text evidence="2">The sequence shown here is derived from an EMBL/GenBank/DDBJ whole genome shotgun (WGS) entry which is preliminary data.</text>
</comment>
<dbReference type="Proteomes" id="UP000824264">
    <property type="component" value="Unassembled WGS sequence"/>
</dbReference>
<dbReference type="EMBL" id="DXGI01000246">
    <property type="protein sequence ID" value="HIW78792.1"/>
    <property type="molecule type" value="Genomic_DNA"/>
</dbReference>